<dbReference type="RefSeq" id="WP_157336769.1">
    <property type="nucleotide sequence ID" value="NZ_JANADL010000039.1"/>
</dbReference>
<keyword evidence="2" id="KW-1185">Reference proteome</keyword>
<dbReference type="EMBL" id="WQNE01000049">
    <property type="protein sequence ID" value="MVT78219.1"/>
    <property type="molecule type" value="Genomic_DNA"/>
</dbReference>
<evidence type="ECO:0000313" key="1">
    <source>
        <dbReference type="EMBL" id="MVT78219.1"/>
    </source>
</evidence>
<accession>A0A844TN29</accession>
<name>A0A844TN29_9BRAD</name>
<proteinExistence type="predicted"/>
<dbReference type="OrthoDB" id="7857340at2"/>
<protein>
    <submittedName>
        <fullName evidence="1">Uncharacterized protein</fullName>
    </submittedName>
</protein>
<dbReference type="AlphaFoldDB" id="A0A844TN29"/>
<organism evidence="1 2">
    <name type="scientific">Bradyrhizobium cajani</name>
    <dbReference type="NCBI Taxonomy" id="1928661"/>
    <lineage>
        <taxon>Bacteria</taxon>
        <taxon>Pseudomonadati</taxon>
        <taxon>Pseudomonadota</taxon>
        <taxon>Alphaproteobacteria</taxon>
        <taxon>Hyphomicrobiales</taxon>
        <taxon>Nitrobacteraceae</taxon>
        <taxon>Bradyrhizobium</taxon>
    </lineage>
</organism>
<gene>
    <name evidence="1" type="ORF">GPL20_35165</name>
</gene>
<reference evidence="1 2" key="1">
    <citation type="submission" date="2019-12" db="EMBL/GenBank/DDBJ databases">
        <title>Draft genome sequences Bradyrhizobium cajani AMBPC1010, Bradyrhizobium pachyrhizi AMBPC1040 and Bradyrhizobium yuanmingense ALSPC3051, three plant growth promoting strains isolated from nodules of Cajanus cajan L. in Dominican Republic.</title>
        <authorList>
            <person name="Flores-Felix J.D."/>
            <person name="Araujo J."/>
            <person name="Diaz-Alcantara C."/>
            <person name="Gonzalez-Andres F."/>
            <person name="Velazquez E."/>
        </authorList>
    </citation>
    <scope>NUCLEOTIDE SEQUENCE [LARGE SCALE GENOMIC DNA]</scope>
    <source>
        <strain evidence="1 2">1010</strain>
    </source>
</reference>
<comment type="caution">
    <text evidence="1">The sequence shown here is derived from an EMBL/GenBank/DDBJ whole genome shotgun (WGS) entry which is preliminary data.</text>
</comment>
<sequence>MDIQTQAEIVLRDAQYETWTWTWTGPTSPVTCFESAALLGFVHVFETASKLLDGWKASQQSSLARHAPSLRAAGSKAWNVYSVFLTSDPTASHTRAIERIEEDFSLTRKIARASVTTPDDVERALLPLISIRSKPLLGASNFENRLRSRLKDVPHDAVTAFLNDTPSIEVARILGAIS</sequence>
<dbReference type="Proteomes" id="UP000449969">
    <property type="component" value="Unassembled WGS sequence"/>
</dbReference>
<evidence type="ECO:0000313" key="2">
    <source>
        <dbReference type="Proteomes" id="UP000449969"/>
    </source>
</evidence>